<dbReference type="InterPro" id="IPR005648">
    <property type="entry name" value="FlgD"/>
</dbReference>
<evidence type="ECO:0000256" key="1">
    <source>
        <dbReference type="ARBA" id="ARBA00010577"/>
    </source>
</evidence>
<evidence type="ECO:0000259" key="8">
    <source>
        <dbReference type="Pfam" id="PF13861"/>
    </source>
</evidence>
<dbReference type="Pfam" id="PF13861">
    <property type="entry name" value="FLgD_tudor"/>
    <property type="match status" value="1"/>
</dbReference>
<dbReference type="Pfam" id="PF13860">
    <property type="entry name" value="FlgD_ig"/>
    <property type="match status" value="1"/>
</dbReference>
<dbReference type="InterPro" id="IPR025963">
    <property type="entry name" value="FLgD_Tudor"/>
</dbReference>
<evidence type="ECO:0000256" key="5">
    <source>
        <dbReference type="RuleBase" id="RU362076"/>
    </source>
</evidence>
<comment type="function">
    <text evidence="4 5">Required for flagellar hook formation. May act as a scaffolding protein.</text>
</comment>
<comment type="similarity">
    <text evidence="1 5">Belongs to the FlgD family.</text>
</comment>
<feature type="domain" description="FlgD Tudor-like" evidence="8">
    <location>
        <begin position="87"/>
        <end position="217"/>
    </location>
</feature>
<accession>A0A8D4VQ86</accession>
<dbReference type="GO" id="GO:0044781">
    <property type="term" value="P:bacterial-type flagellum organization"/>
    <property type="evidence" value="ECO:0007669"/>
    <property type="project" value="UniProtKB-UniRule"/>
</dbReference>
<feature type="region of interest" description="Disordered" evidence="6">
    <location>
        <begin position="1"/>
        <end position="24"/>
    </location>
</feature>
<dbReference type="KEGG" id="moz:MoryE10_12600"/>
<protein>
    <recommendedName>
        <fullName evidence="2 5">Basal-body rod modification protein FlgD</fullName>
    </recommendedName>
</protein>
<evidence type="ECO:0000256" key="4">
    <source>
        <dbReference type="ARBA" id="ARBA00024746"/>
    </source>
</evidence>
<sequence>MSFDISTAKQAGLATEAATAAKKKSGQLDQADFMKLLTTQLQHQDPLSPQDSSKLLEQMSMMGQIQGMKDMSSGIQTMVDAMSAGRVFQASSMIGRSVLVAGDNADLAAGGQVKGQVELPSTTENWKVTVTDSHGDVVRVMDMGAHDSGKANFTWDGRKDDGTQAAAGSYTFKAEASVDGKLEEEKMYLQAQVASVNLNGSGAFNLQDGRQVGLNDVSEIF</sequence>
<keyword evidence="10" id="KW-1185">Reference proteome</keyword>
<evidence type="ECO:0000259" key="7">
    <source>
        <dbReference type="Pfam" id="PF13860"/>
    </source>
</evidence>
<evidence type="ECO:0000313" key="10">
    <source>
        <dbReference type="Proteomes" id="UP000824988"/>
    </source>
</evidence>
<dbReference type="Pfam" id="PF03963">
    <property type="entry name" value="FlgD"/>
    <property type="match status" value="1"/>
</dbReference>
<organism evidence="9 10">
    <name type="scientific">Methylogaea oryzae</name>
    <dbReference type="NCBI Taxonomy" id="1295382"/>
    <lineage>
        <taxon>Bacteria</taxon>
        <taxon>Pseudomonadati</taxon>
        <taxon>Pseudomonadota</taxon>
        <taxon>Gammaproteobacteria</taxon>
        <taxon>Methylococcales</taxon>
        <taxon>Methylococcaceae</taxon>
        <taxon>Methylogaea</taxon>
    </lineage>
</organism>
<gene>
    <name evidence="9" type="primary">flgD</name>
    <name evidence="9" type="ORF">MoryE10_12600</name>
</gene>
<feature type="domain" description="FlgD/Vpr Ig-like" evidence="7">
    <location>
        <begin position="109"/>
        <end position="177"/>
    </location>
</feature>
<evidence type="ECO:0000313" key="9">
    <source>
        <dbReference type="EMBL" id="BBL70654.1"/>
    </source>
</evidence>
<evidence type="ECO:0000256" key="3">
    <source>
        <dbReference type="ARBA" id="ARBA00022795"/>
    </source>
</evidence>
<dbReference type="RefSeq" id="WP_221048568.1">
    <property type="nucleotide sequence ID" value="NZ_AP019782.1"/>
</dbReference>
<dbReference type="EMBL" id="AP019782">
    <property type="protein sequence ID" value="BBL70654.1"/>
    <property type="molecule type" value="Genomic_DNA"/>
</dbReference>
<evidence type="ECO:0000256" key="6">
    <source>
        <dbReference type="SAM" id="MobiDB-lite"/>
    </source>
</evidence>
<dbReference type="InterPro" id="IPR025965">
    <property type="entry name" value="FlgD/Vpr_Ig-like"/>
</dbReference>
<proteinExistence type="inferred from homology"/>
<reference evidence="9" key="1">
    <citation type="submission" date="2019-06" db="EMBL/GenBank/DDBJ databases">
        <title>Complete genome sequence of Methylogaea oryzae strain JCM16910.</title>
        <authorList>
            <person name="Asakawa S."/>
        </authorList>
    </citation>
    <scope>NUCLEOTIDE SEQUENCE</scope>
    <source>
        <strain evidence="9">E10</strain>
    </source>
</reference>
<dbReference type="Proteomes" id="UP000824988">
    <property type="component" value="Chromosome"/>
</dbReference>
<dbReference type="AlphaFoldDB" id="A0A8D4VQ86"/>
<evidence type="ECO:0000256" key="2">
    <source>
        <dbReference type="ARBA" id="ARBA00016013"/>
    </source>
</evidence>
<feature type="compositionally biased region" description="Low complexity" evidence="6">
    <location>
        <begin position="7"/>
        <end position="20"/>
    </location>
</feature>
<keyword evidence="3 5" id="KW-1005">Bacterial flagellum biogenesis</keyword>
<name>A0A8D4VQ86_9GAMM</name>